<protein>
    <submittedName>
        <fullName evidence="2">Gypsy retrotransposon integrase 1</fullName>
    </submittedName>
</protein>
<dbReference type="GO" id="GO:0003676">
    <property type="term" value="F:nucleic acid binding"/>
    <property type="evidence" value="ECO:0007669"/>
    <property type="project" value="InterPro"/>
</dbReference>
<sequence>MSVHTSIPAELKVAGFTLAFRYRGQLPTCYVCQEVGHTAKECPKSRKALHKQPVRKQTGAQSAHSNINKPSQQRDVPPSTSQESPASSKPPADLREKLNKARASEEARKVQPPSTPVLKEVQVAFEKSPRDLRDKLENAKVTILIGSDVPEAHWIFEQRRGRPKEPLAARTLLGWTLLDPVGSVSRQESPRFSQVRKKLFDWCKCKYLRKLDPILVDGIIRVGGRIDKAPVCYNVRHPMILPGKHHATALIIKHYHHMEGHVGISQVLATIRQKFWVLQGPAAVKQVVGECLTCQRWNSRPESQIMAPLPDARVTPAQPPFSCVGIDYFGLIPVKVKRSTVKRYGCVFTCLGMRAVHIEIAYDLSTDSFIQAFMRFVSRRGPPHSSF</sequence>
<dbReference type="PANTHER" id="PTHR47331">
    <property type="entry name" value="PHD-TYPE DOMAIN-CONTAINING PROTEIN"/>
    <property type="match status" value="1"/>
</dbReference>
<feature type="region of interest" description="Disordered" evidence="1">
    <location>
        <begin position="42"/>
        <end position="115"/>
    </location>
</feature>
<evidence type="ECO:0000313" key="2">
    <source>
        <dbReference type="EMBL" id="CAB4029181.1"/>
    </source>
</evidence>
<dbReference type="InterPro" id="IPR036397">
    <property type="entry name" value="RNaseH_sf"/>
</dbReference>
<gene>
    <name evidence="2" type="ORF">PACLA_8A086747</name>
</gene>
<accession>A0A6S7JFE4</accession>
<feature type="compositionally biased region" description="Basic residues" evidence="1">
    <location>
        <begin position="45"/>
        <end position="54"/>
    </location>
</feature>
<dbReference type="Gene3D" id="1.10.340.70">
    <property type="match status" value="1"/>
</dbReference>
<dbReference type="InterPro" id="IPR041588">
    <property type="entry name" value="Integrase_H2C2"/>
</dbReference>
<dbReference type="PANTHER" id="PTHR47331:SF1">
    <property type="entry name" value="GAG-LIKE PROTEIN"/>
    <property type="match status" value="1"/>
</dbReference>
<dbReference type="InterPro" id="IPR001878">
    <property type="entry name" value="Znf_CCHC"/>
</dbReference>
<dbReference type="Pfam" id="PF00098">
    <property type="entry name" value="zf-CCHC"/>
    <property type="match status" value="1"/>
</dbReference>
<proteinExistence type="predicted"/>
<keyword evidence="3" id="KW-1185">Reference proteome</keyword>
<reference evidence="2" key="1">
    <citation type="submission" date="2020-04" db="EMBL/GenBank/DDBJ databases">
        <authorList>
            <person name="Alioto T."/>
            <person name="Alioto T."/>
            <person name="Gomez Garrido J."/>
        </authorList>
    </citation>
    <scope>NUCLEOTIDE SEQUENCE</scope>
    <source>
        <strain evidence="2">A484AB</strain>
    </source>
</reference>
<dbReference type="Gene3D" id="3.30.420.10">
    <property type="entry name" value="Ribonuclease H-like superfamily/Ribonuclease H"/>
    <property type="match status" value="1"/>
</dbReference>
<name>A0A6S7JFE4_PARCT</name>
<dbReference type="Pfam" id="PF17921">
    <property type="entry name" value="Integrase_H2C2"/>
    <property type="match status" value="1"/>
</dbReference>
<dbReference type="Proteomes" id="UP001152795">
    <property type="component" value="Unassembled WGS sequence"/>
</dbReference>
<comment type="caution">
    <text evidence="2">The sequence shown here is derived from an EMBL/GenBank/DDBJ whole genome shotgun (WGS) entry which is preliminary data.</text>
</comment>
<dbReference type="GO" id="GO:0008270">
    <property type="term" value="F:zinc ion binding"/>
    <property type="evidence" value="ECO:0007669"/>
    <property type="project" value="InterPro"/>
</dbReference>
<feature type="compositionally biased region" description="Polar residues" evidence="1">
    <location>
        <begin position="58"/>
        <end position="87"/>
    </location>
</feature>
<evidence type="ECO:0000313" key="3">
    <source>
        <dbReference type="Proteomes" id="UP001152795"/>
    </source>
</evidence>
<dbReference type="Gene3D" id="4.10.60.10">
    <property type="entry name" value="Zinc finger, CCHC-type"/>
    <property type="match status" value="1"/>
</dbReference>
<dbReference type="InterPro" id="IPR036875">
    <property type="entry name" value="Znf_CCHC_sf"/>
</dbReference>
<dbReference type="EMBL" id="CACRXK020015993">
    <property type="protein sequence ID" value="CAB4029181.1"/>
    <property type="molecule type" value="Genomic_DNA"/>
</dbReference>
<dbReference type="SMART" id="SM00343">
    <property type="entry name" value="ZnF_C2HC"/>
    <property type="match status" value="1"/>
</dbReference>
<dbReference type="SUPFAM" id="SSF57756">
    <property type="entry name" value="Retrovirus zinc finger-like domains"/>
    <property type="match status" value="1"/>
</dbReference>
<dbReference type="PROSITE" id="PS50158">
    <property type="entry name" value="ZF_CCHC"/>
    <property type="match status" value="1"/>
</dbReference>
<organism evidence="2 3">
    <name type="scientific">Paramuricea clavata</name>
    <name type="common">Red gorgonian</name>
    <name type="synonym">Violescent sea-whip</name>
    <dbReference type="NCBI Taxonomy" id="317549"/>
    <lineage>
        <taxon>Eukaryota</taxon>
        <taxon>Metazoa</taxon>
        <taxon>Cnidaria</taxon>
        <taxon>Anthozoa</taxon>
        <taxon>Octocorallia</taxon>
        <taxon>Malacalcyonacea</taxon>
        <taxon>Plexauridae</taxon>
        <taxon>Paramuricea</taxon>
    </lineage>
</organism>
<dbReference type="OrthoDB" id="5984724at2759"/>
<feature type="compositionally biased region" description="Basic and acidic residues" evidence="1">
    <location>
        <begin position="92"/>
        <end position="109"/>
    </location>
</feature>
<evidence type="ECO:0000256" key="1">
    <source>
        <dbReference type="SAM" id="MobiDB-lite"/>
    </source>
</evidence>
<dbReference type="AlphaFoldDB" id="A0A6S7JFE4"/>